<keyword evidence="3" id="KW-1185">Reference proteome</keyword>
<reference evidence="2" key="1">
    <citation type="journal article" date="2021" name="Nat. Commun.">
        <title>Genetic determinants of endophytism in the Arabidopsis root mycobiome.</title>
        <authorList>
            <person name="Mesny F."/>
            <person name="Miyauchi S."/>
            <person name="Thiergart T."/>
            <person name="Pickel B."/>
            <person name="Atanasova L."/>
            <person name="Karlsson M."/>
            <person name="Huettel B."/>
            <person name="Barry K.W."/>
            <person name="Haridas S."/>
            <person name="Chen C."/>
            <person name="Bauer D."/>
            <person name="Andreopoulos W."/>
            <person name="Pangilinan J."/>
            <person name="LaButti K."/>
            <person name="Riley R."/>
            <person name="Lipzen A."/>
            <person name="Clum A."/>
            <person name="Drula E."/>
            <person name="Henrissat B."/>
            <person name="Kohler A."/>
            <person name="Grigoriev I.V."/>
            <person name="Martin F.M."/>
            <person name="Hacquard S."/>
        </authorList>
    </citation>
    <scope>NUCLEOTIDE SEQUENCE</scope>
    <source>
        <strain evidence="2">MPI-SDFR-AT-0117</strain>
    </source>
</reference>
<protein>
    <submittedName>
        <fullName evidence="2">Uncharacterized protein</fullName>
    </submittedName>
</protein>
<feature type="compositionally biased region" description="Basic and acidic residues" evidence="1">
    <location>
        <begin position="902"/>
        <end position="915"/>
    </location>
</feature>
<feature type="region of interest" description="Disordered" evidence="1">
    <location>
        <begin position="990"/>
        <end position="1033"/>
    </location>
</feature>
<proteinExistence type="predicted"/>
<feature type="region of interest" description="Disordered" evidence="1">
    <location>
        <begin position="1204"/>
        <end position="1262"/>
    </location>
</feature>
<dbReference type="OrthoDB" id="3946750at2759"/>
<feature type="compositionally biased region" description="Basic and acidic residues" evidence="1">
    <location>
        <begin position="377"/>
        <end position="386"/>
    </location>
</feature>
<feature type="region of interest" description="Disordered" evidence="1">
    <location>
        <begin position="747"/>
        <end position="950"/>
    </location>
</feature>
<evidence type="ECO:0000313" key="2">
    <source>
        <dbReference type="EMBL" id="KAH6685777.1"/>
    </source>
</evidence>
<sequence>MLTTATSRAPPGARVLQTARASPTALLRAAGPSSRLSLLGQTRQFRFVRGTESTEPESQVHRRLRCRHNGGHKYRYVGAMSRKLSWGHNLGASEHKTSTKTTVLGRYWDSMGQTGQYIDVDKIQSWSDEHAGPGVRPGRNIEDVERNAINDLFHGHSDNAAPYKYDHWLSPFENIRNYMSSQHAEEKSAKSPGRKASKSGTPSSDGLATIDPITNRRVIRQHATDASASGPASVSPPTSRIHFTLPQSLSGNAEKVHSNGPPPPEELQKYKPVMHKGLDSAAFETRAAADAVSSKGVYSDASKYDAFKWLEPNGQYRKSHEELSKEYKDLDKYGPIKWRESVGAGAAFARQASKKPAETDQYGPMRWREPAGLPKLSAEEQSKQYEDVHEYTAVQFNEPEGQLQPTLEEHSRKYKDLAEYKAIRFNEAFAGRLPPTTEERSKEYEDLEEYNPVRFNEAMAGRLPPTAEEQSQVYEDLEQYQPVAFNEAREGQLPTTAEERSKQYNDLAKYEPVAFNEALDGQLPSTAEELSKQYQDVDKYEPVAFNEAIDGKMPPTAEELSKRYKDIDQYGPVSFNEPDGQIPLHATEPATLPKYEPLILKVATEGKLSPTVEELAKQYTDLHKYEAVTFNETIDGKLPQTAEELSKQYTDLGSYGPVMWNEPDGQLPPSPELLSKQYGDLSYYTPVQFNEANGGKLPLTTEEKSKKYGDLHQYTPVGFNEASDGKLPPTVEEASKQYDDLQHYTPVQFNEPDGQLPVTSEEQSNEYRDLDHYTPVRFNEPDGMLPTTPEEISKEYQDLGQYEPVKWNEPDGKPTFSAEEKTKQYKDLKEYSDPVQWNEPNGQAPERPEETGKQYEDLDKYEPVAWNEPDGKPPMPAADEGVPELDKYEPVKWNEPSGKTSQHPEEGSKQYKDLDGYTGPFTHQEPDGKPVVSQKSFAGQERPLTGNYSRDFPEEFAVSWSPMLGQSASARPEKDAEDFEIASFDESFPSLNESFPAPSRKPFRLQPALDRASGLPGQRRLDKVRPQADQYSMEPQGLQLSFMEEMGGQRTLPTYARMYGTASDASATAGAKTSAPPPSSSGSTFGKGGSEGSAAEPPDTSHYKILAYDPTMQSISTAETTSIVKDNSAPLTPAEVMMRLSNPIKFFPHLGPLQAEGYDIVSGSGDVLVFRKVREAAAPVPEKATIYQPPRVNPIDMMGSQPVTPHSYSASPTGYLNYDDGAETEVSTKPLPPFREQTFAQAQQKSKPDPAVQTKPKKSRKAKKVLVGAASVGGLSYAVGVVGEFFKTGGSDGKGPPTRF</sequence>
<feature type="region of interest" description="Disordered" evidence="1">
    <location>
        <begin position="181"/>
        <end position="269"/>
    </location>
</feature>
<evidence type="ECO:0000256" key="1">
    <source>
        <dbReference type="SAM" id="MobiDB-lite"/>
    </source>
</evidence>
<feature type="region of interest" description="Disordered" evidence="1">
    <location>
        <begin position="1067"/>
        <end position="1101"/>
    </location>
</feature>
<feature type="compositionally biased region" description="Basic and acidic residues" evidence="1">
    <location>
        <begin position="765"/>
        <end position="774"/>
    </location>
</feature>
<comment type="caution">
    <text evidence="2">The sequence shown here is derived from an EMBL/GenBank/DDBJ whole genome shotgun (WGS) entry which is preliminary data.</text>
</comment>
<dbReference type="Proteomes" id="UP000770015">
    <property type="component" value="Unassembled WGS sequence"/>
</dbReference>
<accession>A0A9P8V9Z4</accession>
<feature type="compositionally biased region" description="Polar residues" evidence="1">
    <location>
        <begin position="1204"/>
        <end position="1214"/>
    </location>
</feature>
<name>A0A9P8V9Z4_9PEZI</name>
<feature type="compositionally biased region" description="Basic and acidic residues" evidence="1">
    <location>
        <begin position="846"/>
        <end position="862"/>
    </location>
</feature>
<feature type="region of interest" description="Disordered" evidence="1">
    <location>
        <begin position="347"/>
        <end position="386"/>
    </location>
</feature>
<feature type="compositionally biased region" description="Low complexity" evidence="1">
    <location>
        <begin position="226"/>
        <end position="239"/>
    </location>
</feature>
<dbReference type="EMBL" id="JAGSXJ010000014">
    <property type="protein sequence ID" value="KAH6685777.1"/>
    <property type="molecule type" value="Genomic_DNA"/>
</dbReference>
<evidence type="ECO:0000313" key="3">
    <source>
        <dbReference type="Proteomes" id="UP000770015"/>
    </source>
</evidence>
<gene>
    <name evidence="2" type="ORF">F5X68DRAFT_16996</name>
</gene>
<feature type="compositionally biased region" description="Basic and acidic residues" evidence="1">
    <location>
        <begin position="806"/>
        <end position="832"/>
    </location>
</feature>
<organism evidence="2 3">
    <name type="scientific">Plectosphaerella plurivora</name>
    <dbReference type="NCBI Taxonomy" id="936078"/>
    <lineage>
        <taxon>Eukaryota</taxon>
        <taxon>Fungi</taxon>
        <taxon>Dikarya</taxon>
        <taxon>Ascomycota</taxon>
        <taxon>Pezizomycotina</taxon>
        <taxon>Sordariomycetes</taxon>
        <taxon>Hypocreomycetidae</taxon>
        <taxon>Glomerellales</taxon>
        <taxon>Plectosphaerellaceae</taxon>
        <taxon>Plectosphaerella</taxon>
    </lineage>
</organism>
<feature type="compositionally biased region" description="Low complexity" evidence="1">
    <location>
        <begin position="1067"/>
        <end position="1084"/>
    </location>
</feature>